<name>A0A9W4UUF1_9PLEO</name>
<feature type="compositionally biased region" description="Low complexity" evidence="1">
    <location>
        <begin position="87"/>
        <end position="101"/>
    </location>
</feature>
<dbReference type="AlphaFoldDB" id="A0A9W4UUF1"/>
<feature type="compositionally biased region" description="Pro residues" evidence="1">
    <location>
        <begin position="122"/>
        <end position="138"/>
    </location>
</feature>
<feature type="region of interest" description="Disordered" evidence="1">
    <location>
        <begin position="26"/>
        <end position="138"/>
    </location>
</feature>
<reference evidence="2" key="1">
    <citation type="submission" date="2023-01" db="EMBL/GenBank/DDBJ databases">
        <authorList>
            <person name="Van Ghelder C."/>
            <person name="Rancurel C."/>
        </authorList>
    </citation>
    <scope>NUCLEOTIDE SEQUENCE</scope>
    <source>
        <strain evidence="2">CNCM I-4278</strain>
    </source>
</reference>
<dbReference type="OrthoDB" id="3777003at2759"/>
<keyword evidence="3" id="KW-1185">Reference proteome</keyword>
<feature type="compositionally biased region" description="Polar residues" evidence="1">
    <location>
        <begin position="188"/>
        <end position="198"/>
    </location>
</feature>
<dbReference type="Proteomes" id="UP001152607">
    <property type="component" value="Unassembled WGS sequence"/>
</dbReference>
<dbReference type="EMBL" id="CAOQHR010000013">
    <property type="protein sequence ID" value="CAI6342541.1"/>
    <property type="molecule type" value="Genomic_DNA"/>
</dbReference>
<protein>
    <submittedName>
        <fullName evidence="2">Uncharacterized protein</fullName>
    </submittedName>
</protein>
<feature type="compositionally biased region" description="Polar residues" evidence="1">
    <location>
        <begin position="108"/>
        <end position="117"/>
    </location>
</feature>
<evidence type="ECO:0000256" key="1">
    <source>
        <dbReference type="SAM" id="MobiDB-lite"/>
    </source>
</evidence>
<organism evidence="2 3">
    <name type="scientific">Periconia digitata</name>
    <dbReference type="NCBI Taxonomy" id="1303443"/>
    <lineage>
        <taxon>Eukaryota</taxon>
        <taxon>Fungi</taxon>
        <taxon>Dikarya</taxon>
        <taxon>Ascomycota</taxon>
        <taxon>Pezizomycotina</taxon>
        <taxon>Dothideomycetes</taxon>
        <taxon>Pleosporomycetidae</taxon>
        <taxon>Pleosporales</taxon>
        <taxon>Massarineae</taxon>
        <taxon>Periconiaceae</taxon>
        <taxon>Periconia</taxon>
    </lineage>
</organism>
<evidence type="ECO:0000313" key="3">
    <source>
        <dbReference type="Proteomes" id="UP001152607"/>
    </source>
</evidence>
<sequence length="253" mass="28072">MVIFGGLEFIVGGILVHKHYKHKNEKKRIEAETHQRRNHTFPGATTPKPQATPLYHHHNASQQHHHPGPVPQHAQCHKYVYQASSRPQAQPQQQQQQQGQAHPHYNPQPITHTQSFNIPRRPVLPPRPPQSYQAPPPQIIQPLQRADSCATISRMPIANGYRPTAMQTATPAPHNPSSLSPIMQSPYSTGGFSVSSPALHQPGGLSPTSPHVGRHTAVDDNWETYSTPGYAPSVSTALGERYDDDEPPPPYRP</sequence>
<feature type="region of interest" description="Disordered" evidence="1">
    <location>
        <begin position="188"/>
        <end position="253"/>
    </location>
</feature>
<feature type="compositionally biased region" description="Basic residues" evidence="1">
    <location>
        <begin position="55"/>
        <end position="67"/>
    </location>
</feature>
<accession>A0A9W4UUF1</accession>
<proteinExistence type="predicted"/>
<gene>
    <name evidence="2" type="ORF">PDIGIT_LOCUS15750</name>
</gene>
<comment type="caution">
    <text evidence="2">The sequence shown here is derived from an EMBL/GenBank/DDBJ whole genome shotgun (WGS) entry which is preliminary data.</text>
</comment>
<evidence type="ECO:0000313" key="2">
    <source>
        <dbReference type="EMBL" id="CAI6342541.1"/>
    </source>
</evidence>